<protein>
    <submittedName>
        <fullName evidence="5">ABC transporter permease</fullName>
    </submittedName>
</protein>
<keyword evidence="3" id="KW-0813">Transport</keyword>
<proteinExistence type="inferred from homology"/>
<dbReference type="AlphaFoldDB" id="A0A9E9C943"/>
<dbReference type="GO" id="GO:0005886">
    <property type="term" value="C:plasma membrane"/>
    <property type="evidence" value="ECO:0007669"/>
    <property type="project" value="UniProtKB-SubCell"/>
</dbReference>
<evidence type="ECO:0000313" key="5">
    <source>
        <dbReference type="EMBL" id="WAL61038.1"/>
    </source>
</evidence>
<dbReference type="GO" id="GO:0015920">
    <property type="term" value="P:lipopolysaccharide transport"/>
    <property type="evidence" value="ECO:0007669"/>
    <property type="project" value="TreeGrafter"/>
</dbReference>
<keyword evidence="4" id="KW-0472">Membrane</keyword>
<evidence type="ECO:0000256" key="1">
    <source>
        <dbReference type="ARBA" id="ARBA00004429"/>
    </source>
</evidence>
<dbReference type="KEGG" id="tsin:OXH18_03280"/>
<dbReference type="RefSeq" id="WP_268610993.1">
    <property type="nucleotide sequence ID" value="NZ_CP113797.1"/>
</dbReference>
<sequence>MPPRTYYTPESYLRRPFKLLREMWRDLLASRELAWRLMVRDISAQYRQSFLGFTWAFLPPILMATGFTLAGQAEVFNVGATDIPYPAYVMFGTSLWQTFTESINGPVQAVTQAKPMLARVNFPREAIILAKVGEVLFNFAIKLILIIGLFVYFQISVKWTVILTPVPLIHLILLGTLVGTLLSPLGALYQDVSKGLTSLLGLWLFITPVVYPVPSEGLFGMLVRLNPVTPLLVMIRELATSDVLTQAQAFWIVSILTWLGIFLTWITFRIAMPYVIERVSS</sequence>
<dbReference type="PANTHER" id="PTHR30413:SF8">
    <property type="entry name" value="TRANSPORT PERMEASE PROTEIN"/>
    <property type="match status" value="1"/>
</dbReference>
<reference evidence="5" key="1">
    <citation type="submission" date="2022-12" db="EMBL/GenBank/DDBJ databases">
        <title>Polyphasic identification of a Novel Hot-Spring Cyanobacterium Ocullathermofonsia sinensis gen nov. sp. nov. and Genomic Insights on its Adaptations to the Thermal Habitat.</title>
        <authorList>
            <person name="Daroch M."/>
            <person name="Tang J."/>
            <person name="Jiang Y."/>
        </authorList>
    </citation>
    <scope>NUCLEOTIDE SEQUENCE</scope>
    <source>
        <strain evidence="5">PKUAC-SCTA174</strain>
    </source>
</reference>
<evidence type="ECO:0000256" key="4">
    <source>
        <dbReference type="SAM" id="Phobius"/>
    </source>
</evidence>
<feature type="transmembrane region" description="Helical" evidence="4">
    <location>
        <begin position="249"/>
        <end position="268"/>
    </location>
</feature>
<dbReference type="EMBL" id="CP113797">
    <property type="protein sequence ID" value="WAL61038.1"/>
    <property type="molecule type" value="Genomic_DNA"/>
</dbReference>
<gene>
    <name evidence="5" type="ORF">OXH18_03280</name>
</gene>
<keyword evidence="6" id="KW-1185">Reference proteome</keyword>
<feature type="transmembrane region" description="Helical" evidence="4">
    <location>
        <begin position="196"/>
        <end position="214"/>
    </location>
</feature>
<keyword evidence="4" id="KW-0812">Transmembrane</keyword>
<organism evidence="5 6">
    <name type="scientific">Thermocoleostomius sinensis A174</name>
    <dbReference type="NCBI Taxonomy" id="2016057"/>
    <lineage>
        <taxon>Bacteria</taxon>
        <taxon>Bacillati</taxon>
        <taxon>Cyanobacteriota</taxon>
        <taxon>Cyanophyceae</taxon>
        <taxon>Oculatellales</taxon>
        <taxon>Oculatellaceae</taxon>
        <taxon>Thermocoleostomius</taxon>
    </lineage>
</organism>
<evidence type="ECO:0000313" key="6">
    <source>
        <dbReference type="Proteomes" id="UP001163152"/>
    </source>
</evidence>
<feature type="transmembrane region" description="Helical" evidence="4">
    <location>
        <begin position="167"/>
        <end position="189"/>
    </location>
</feature>
<feature type="transmembrane region" description="Helical" evidence="4">
    <location>
        <begin position="135"/>
        <end position="155"/>
    </location>
</feature>
<name>A0A9E9C943_9CYAN</name>
<evidence type="ECO:0000256" key="3">
    <source>
        <dbReference type="ARBA" id="ARBA00022448"/>
    </source>
</evidence>
<dbReference type="PANTHER" id="PTHR30413">
    <property type="entry name" value="INNER MEMBRANE TRANSPORT PERMEASE"/>
    <property type="match status" value="1"/>
</dbReference>
<comment type="subcellular location">
    <subcellularLocation>
        <location evidence="1">Cell inner membrane</location>
        <topology evidence="1">Multi-pass membrane protein</topology>
    </subcellularLocation>
</comment>
<comment type="similarity">
    <text evidence="2">Belongs to the ABC-2 integral membrane protein family.</text>
</comment>
<keyword evidence="4" id="KW-1133">Transmembrane helix</keyword>
<evidence type="ECO:0000256" key="2">
    <source>
        <dbReference type="ARBA" id="ARBA00007783"/>
    </source>
</evidence>
<dbReference type="Proteomes" id="UP001163152">
    <property type="component" value="Chromosome"/>
</dbReference>
<accession>A0A9E9C943</accession>